<sequence length="684" mass="74330">MAWIKRTFIALLVIFLLLAGAVAWLLAGLDVNQYKPQLEQLAAKQGIALKLDGDIGWQLWPNIALELQGVQLAPLPQPEQPLVRADRIAVGVALMPLLKKRIEAQEILLMAPQIDLSVDEQGRGNWELLTDAMEAQKKVEAEQPPKLEVPADKAGQDLGLALEKLRIEDGRLNYRDASNDTEYTVEQLRVAADNLVPGGEPGQVEASARISGSALKQPVQLALNSTLALDEGLNGLRLQPLQLELSSGEAAANIHLRGHVRRSAAEQPWQIQMNVNADVEPLRPWLAVTGTELVTQSGDVLQKLSLETSVEGTDKKLDLTPLQLQLDDTVFAGSAQLRNAEMPGLDLTLRGGALVLDDYLPPPAPEAEQTAAEAPATPAEPAPLPLTAMRGFNANLDLSLEQVKAVDLQVDRPQLQLTVDNGLYQLQKLTADLYGGELSSNGQFNARGQSAVAELSGGLANVEISKVQQALFPGDNQGNKVQLSGKTSINWTAQTRGADTLQLQENLRAAVQLSSDQLALAPFNLEKGMCQLVSYAEKTALPERDWPASTRLQDLRANIAVEGNKATIQEILAGIENIAMTGDGEIDLEKQEFDFALGLALVGSRTSADGCTVKNDRWRNRPLPLRCKDSFADAGAGSCKPDSRRLDDLLRDELKHKAEKKYGGKVKEKVDELKDKFKGLFKRD</sequence>
<accession>A0ABW1YLG5</accession>
<protein>
    <submittedName>
        <fullName evidence="2">AsmA family protein</fullName>
    </submittedName>
</protein>
<dbReference type="InterPro" id="IPR007844">
    <property type="entry name" value="AsmA"/>
</dbReference>
<proteinExistence type="predicted"/>
<evidence type="ECO:0000259" key="1">
    <source>
        <dbReference type="Pfam" id="PF05170"/>
    </source>
</evidence>
<gene>
    <name evidence="2" type="ORF">ACFQBM_09495</name>
</gene>
<dbReference type="PANTHER" id="PTHR30441">
    <property type="entry name" value="DUF748 DOMAIN-CONTAINING PROTEIN"/>
    <property type="match status" value="1"/>
</dbReference>
<feature type="domain" description="AsmA" evidence="1">
    <location>
        <begin position="299"/>
        <end position="535"/>
    </location>
</feature>
<dbReference type="InterPro" id="IPR052894">
    <property type="entry name" value="AsmA-related"/>
</dbReference>
<keyword evidence="3" id="KW-1185">Reference proteome</keyword>
<dbReference type="Proteomes" id="UP001596425">
    <property type="component" value="Unassembled WGS sequence"/>
</dbReference>
<evidence type="ECO:0000313" key="3">
    <source>
        <dbReference type="Proteomes" id="UP001596425"/>
    </source>
</evidence>
<comment type="caution">
    <text evidence="2">The sequence shown here is derived from an EMBL/GenBank/DDBJ whole genome shotgun (WGS) entry which is preliminary data.</text>
</comment>
<dbReference type="Pfam" id="PF05170">
    <property type="entry name" value="AsmA"/>
    <property type="match status" value="2"/>
</dbReference>
<name>A0ABW1YLG5_9GAMM</name>
<evidence type="ECO:0000313" key="2">
    <source>
        <dbReference type="EMBL" id="MFC6633515.1"/>
    </source>
</evidence>
<dbReference type="EMBL" id="JBHSVR010000001">
    <property type="protein sequence ID" value="MFC6633515.1"/>
    <property type="molecule type" value="Genomic_DNA"/>
</dbReference>
<reference evidence="3" key="1">
    <citation type="journal article" date="2019" name="Int. J. Syst. Evol. Microbiol.">
        <title>The Global Catalogue of Microorganisms (GCM) 10K type strain sequencing project: providing services to taxonomists for standard genome sequencing and annotation.</title>
        <authorList>
            <consortium name="The Broad Institute Genomics Platform"/>
            <consortium name="The Broad Institute Genome Sequencing Center for Infectious Disease"/>
            <person name="Wu L."/>
            <person name="Ma J."/>
        </authorList>
    </citation>
    <scope>NUCLEOTIDE SEQUENCE [LARGE SCALE GENOMIC DNA]</scope>
    <source>
        <strain evidence="3">CGMCC 1.13718</strain>
    </source>
</reference>
<organism evidence="2 3">
    <name type="scientific">Microbulbifer taiwanensis</name>
    <dbReference type="NCBI Taxonomy" id="986746"/>
    <lineage>
        <taxon>Bacteria</taxon>
        <taxon>Pseudomonadati</taxon>
        <taxon>Pseudomonadota</taxon>
        <taxon>Gammaproteobacteria</taxon>
        <taxon>Cellvibrionales</taxon>
        <taxon>Microbulbiferaceae</taxon>
        <taxon>Microbulbifer</taxon>
    </lineage>
</organism>
<dbReference type="RefSeq" id="WP_377483947.1">
    <property type="nucleotide sequence ID" value="NZ_JBHSVR010000001.1"/>
</dbReference>
<feature type="domain" description="AsmA" evidence="1">
    <location>
        <begin position="5"/>
        <end position="209"/>
    </location>
</feature>
<dbReference type="PANTHER" id="PTHR30441:SF8">
    <property type="entry name" value="DUF748 DOMAIN-CONTAINING PROTEIN"/>
    <property type="match status" value="1"/>
</dbReference>